<evidence type="ECO:0000256" key="2">
    <source>
        <dbReference type="ARBA" id="ARBA00022748"/>
    </source>
</evidence>
<dbReference type="InterPro" id="IPR017937">
    <property type="entry name" value="Thioredoxin_CS"/>
</dbReference>
<keyword evidence="4" id="KW-0676">Redox-active center</keyword>
<organism evidence="7 8">
    <name type="scientific">Nitrospina watsonii</name>
    <dbReference type="NCBI Taxonomy" id="1323948"/>
    <lineage>
        <taxon>Bacteria</taxon>
        <taxon>Pseudomonadati</taxon>
        <taxon>Nitrospinota/Tectimicrobiota group</taxon>
        <taxon>Nitrospinota</taxon>
        <taxon>Nitrospinia</taxon>
        <taxon>Nitrospinales</taxon>
        <taxon>Nitrospinaceae</taxon>
        <taxon>Nitrospina</taxon>
    </lineage>
</organism>
<keyword evidence="8" id="KW-1185">Reference proteome</keyword>
<protein>
    <submittedName>
        <fullName evidence="7">Thiol-disulfide oxidoreductase resA</fullName>
    </submittedName>
</protein>
<dbReference type="InterPro" id="IPR013766">
    <property type="entry name" value="Thioredoxin_domain"/>
</dbReference>
<evidence type="ECO:0000256" key="4">
    <source>
        <dbReference type="ARBA" id="ARBA00023284"/>
    </source>
</evidence>
<sequence length="200" mass="22005">MSQTCSTRPLCQPGRFRFRHNRGWAAVLLAAVLLAHAPAAAGPDTDPAPAFTLKSLHGEDRSLHDYRGRYLLLNFWATWCGPCKIEMPSLEALHRRFQTNNLTVLGISNDPFGARVVTPFMAAYDLTFPVLLDPDQEISKRYGVHSLPTTFLIDPEGRILGVLTGAEDWSKPETLAYFRDLLNGPSQSPAGPMKSTASAP</sequence>
<dbReference type="PANTHER" id="PTHR42852">
    <property type="entry name" value="THIOL:DISULFIDE INTERCHANGE PROTEIN DSBE"/>
    <property type="match status" value="1"/>
</dbReference>
<keyword evidence="5" id="KW-0732">Signal</keyword>
<dbReference type="InterPro" id="IPR036249">
    <property type="entry name" value="Thioredoxin-like_sf"/>
</dbReference>
<reference evidence="7 8" key="1">
    <citation type="submission" date="2022-09" db="EMBL/GenBank/DDBJ databases">
        <authorList>
            <person name="Kop L."/>
        </authorList>
    </citation>
    <scope>NUCLEOTIDE SEQUENCE [LARGE SCALE GENOMIC DNA]</scope>
    <source>
        <strain evidence="7 8">347</strain>
    </source>
</reference>
<dbReference type="Pfam" id="PF00578">
    <property type="entry name" value="AhpC-TSA"/>
    <property type="match status" value="1"/>
</dbReference>
<dbReference type="Proteomes" id="UP001157733">
    <property type="component" value="Chromosome"/>
</dbReference>
<proteinExistence type="predicted"/>
<feature type="domain" description="Thioredoxin" evidence="6">
    <location>
        <begin position="42"/>
        <end position="183"/>
    </location>
</feature>
<feature type="signal peptide" evidence="5">
    <location>
        <begin position="1"/>
        <end position="41"/>
    </location>
</feature>
<dbReference type="CDD" id="cd02966">
    <property type="entry name" value="TlpA_like_family"/>
    <property type="match status" value="1"/>
</dbReference>
<dbReference type="InterPro" id="IPR050553">
    <property type="entry name" value="Thioredoxin_ResA/DsbE_sf"/>
</dbReference>
<keyword evidence="2" id="KW-0201">Cytochrome c-type biogenesis</keyword>
<name>A0ABM9HGY9_9BACT</name>
<dbReference type="InterPro" id="IPR000866">
    <property type="entry name" value="AhpC/TSA"/>
</dbReference>
<evidence type="ECO:0000256" key="5">
    <source>
        <dbReference type="SAM" id="SignalP"/>
    </source>
</evidence>
<feature type="chain" id="PRO_5045551292" evidence="5">
    <location>
        <begin position="42"/>
        <end position="200"/>
    </location>
</feature>
<evidence type="ECO:0000256" key="1">
    <source>
        <dbReference type="ARBA" id="ARBA00004196"/>
    </source>
</evidence>
<evidence type="ECO:0000259" key="6">
    <source>
        <dbReference type="PROSITE" id="PS51352"/>
    </source>
</evidence>
<dbReference type="EMBL" id="OX336137">
    <property type="protein sequence ID" value="CAI2719290.1"/>
    <property type="molecule type" value="Genomic_DNA"/>
</dbReference>
<evidence type="ECO:0000313" key="8">
    <source>
        <dbReference type="Proteomes" id="UP001157733"/>
    </source>
</evidence>
<evidence type="ECO:0000313" key="7">
    <source>
        <dbReference type="EMBL" id="CAI2719290.1"/>
    </source>
</evidence>
<keyword evidence="3" id="KW-1015">Disulfide bond</keyword>
<dbReference type="RefSeq" id="WP_282012131.1">
    <property type="nucleotide sequence ID" value="NZ_OX336137.1"/>
</dbReference>
<accession>A0ABM9HGY9</accession>
<gene>
    <name evidence="7" type="ORF">NSPWAT_2434</name>
</gene>
<dbReference type="PANTHER" id="PTHR42852:SF6">
    <property type="entry name" value="THIOL:DISULFIDE INTERCHANGE PROTEIN DSBE"/>
    <property type="match status" value="1"/>
</dbReference>
<dbReference type="PROSITE" id="PS00194">
    <property type="entry name" value="THIOREDOXIN_1"/>
    <property type="match status" value="1"/>
</dbReference>
<dbReference type="PROSITE" id="PS51352">
    <property type="entry name" value="THIOREDOXIN_2"/>
    <property type="match status" value="1"/>
</dbReference>
<dbReference type="Gene3D" id="3.40.30.10">
    <property type="entry name" value="Glutaredoxin"/>
    <property type="match status" value="1"/>
</dbReference>
<dbReference type="SUPFAM" id="SSF52833">
    <property type="entry name" value="Thioredoxin-like"/>
    <property type="match status" value="1"/>
</dbReference>
<comment type="subcellular location">
    <subcellularLocation>
        <location evidence="1">Cell envelope</location>
    </subcellularLocation>
</comment>
<evidence type="ECO:0000256" key="3">
    <source>
        <dbReference type="ARBA" id="ARBA00023157"/>
    </source>
</evidence>